<dbReference type="Proteomes" id="UP000581769">
    <property type="component" value="Unassembled WGS sequence"/>
</dbReference>
<proteinExistence type="predicted"/>
<name>A0A840IQ95_9PSEU</name>
<keyword evidence="3" id="KW-1185">Reference proteome</keyword>
<reference evidence="2 3" key="1">
    <citation type="submission" date="2020-08" db="EMBL/GenBank/DDBJ databases">
        <title>Sequencing the genomes of 1000 actinobacteria strains.</title>
        <authorList>
            <person name="Klenk H.-P."/>
        </authorList>
    </citation>
    <scope>NUCLEOTIDE SEQUENCE [LARGE SCALE GENOMIC DNA]</scope>
    <source>
        <strain evidence="2 3">DSM 45859</strain>
    </source>
</reference>
<dbReference type="EMBL" id="JACHMG010000001">
    <property type="protein sequence ID" value="MBB4683719.1"/>
    <property type="molecule type" value="Genomic_DNA"/>
</dbReference>
<feature type="region of interest" description="Disordered" evidence="1">
    <location>
        <begin position="107"/>
        <end position="148"/>
    </location>
</feature>
<comment type="caution">
    <text evidence="2">The sequence shown here is derived from an EMBL/GenBank/DDBJ whole genome shotgun (WGS) entry which is preliminary data.</text>
</comment>
<gene>
    <name evidence="2" type="ORF">BJY18_001204</name>
</gene>
<sequence length="148" mass="16384">MDVTSGEHGSRLYVTWYRCVADNLDHAVTDDALADGIARYEGCYRTLCGRDVLFHSCLMPPGRPCATCKSLVWLRTAPPSAEPSSHRKPSCWRRVFGRLQTPAVLLPRPPQRVRLIPEQDSRTTTSAGTGSTPSAPVPADHHHRQPAR</sequence>
<dbReference type="RefSeq" id="WP_184778388.1">
    <property type="nucleotide sequence ID" value="NZ_JACHMG010000001.1"/>
</dbReference>
<accession>A0A840IQ95</accession>
<evidence type="ECO:0000313" key="2">
    <source>
        <dbReference type="EMBL" id="MBB4683719.1"/>
    </source>
</evidence>
<dbReference type="AlphaFoldDB" id="A0A840IQ95"/>
<feature type="compositionally biased region" description="Low complexity" evidence="1">
    <location>
        <begin position="123"/>
        <end position="134"/>
    </location>
</feature>
<protein>
    <submittedName>
        <fullName evidence="2">Uncharacterized protein</fullName>
    </submittedName>
</protein>
<organism evidence="2 3">
    <name type="scientific">Amycolatopsis jiangsuensis</name>
    <dbReference type="NCBI Taxonomy" id="1181879"/>
    <lineage>
        <taxon>Bacteria</taxon>
        <taxon>Bacillati</taxon>
        <taxon>Actinomycetota</taxon>
        <taxon>Actinomycetes</taxon>
        <taxon>Pseudonocardiales</taxon>
        <taxon>Pseudonocardiaceae</taxon>
        <taxon>Amycolatopsis</taxon>
    </lineage>
</organism>
<evidence type="ECO:0000256" key="1">
    <source>
        <dbReference type="SAM" id="MobiDB-lite"/>
    </source>
</evidence>
<evidence type="ECO:0000313" key="3">
    <source>
        <dbReference type="Proteomes" id="UP000581769"/>
    </source>
</evidence>